<evidence type="ECO:0000313" key="2">
    <source>
        <dbReference type="Proteomes" id="UP000031366"/>
    </source>
</evidence>
<organism evidence="1 2">
    <name type="scientific">Clostridium argentinense CDC 2741</name>
    <dbReference type="NCBI Taxonomy" id="1418104"/>
    <lineage>
        <taxon>Bacteria</taxon>
        <taxon>Bacillati</taxon>
        <taxon>Bacillota</taxon>
        <taxon>Clostridia</taxon>
        <taxon>Eubacteriales</taxon>
        <taxon>Clostridiaceae</taxon>
        <taxon>Clostridium</taxon>
    </lineage>
</organism>
<keyword evidence="2" id="KW-1185">Reference proteome</keyword>
<comment type="caution">
    <text evidence="1">The sequence shown here is derived from an EMBL/GenBank/DDBJ whole genome shotgun (WGS) entry which is preliminary data.</text>
</comment>
<dbReference type="STRING" id="29341.RSJ17_07705"/>
<proteinExistence type="predicted"/>
<protein>
    <submittedName>
        <fullName evidence="1">Uncharacterized protein</fullName>
    </submittedName>
</protein>
<dbReference type="AlphaFoldDB" id="A0A0C1TV18"/>
<sequence length="174" mass="20499">MVEFSYKLTGVGVCEGFININGNISEFTPYNITDAIGDLLQAIVNILEESTDGETEEYYFIWHDNPNQHKWEMHLEDKENIRIKITNETYDGETISVDIDTIYEFKDFIREILRECELLLKNHGIIGYRTKWIEYEFPLGLYMKLKKYIVSNIISKEGSTYISEELDLLKEYIL</sequence>
<dbReference type="Proteomes" id="UP000031366">
    <property type="component" value="Unassembled WGS sequence"/>
</dbReference>
<reference evidence="1 2" key="1">
    <citation type="journal article" date="2015" name="Infect. Genet. Evol.">
        <title>Genomic sequences of six botulinum neurotoxin-producing strains representing three clostridial species illustrate the mobility and diversity of botulinum neurotoxin genes.</title>
        <authorList>
            <person name="Smith T.J."/>
            <person name="Hill K.K."/>
            <person name="Xie G."/>
            <person name="Foley B.T."/>
            <person name="Williamson C.H."/>
            <person name="Foster J.T."/>
            <person name="Johnson S.L."/>
            <person name="Chertkov O."/>
            <person name="Teshima H."/>
            <person name="Gibbons H.S."/>
            <person name="Johnsky L.A."/>
            <person name="Karavis M.A."/>
            <person name="Smith L.A."/>
        </authorList>
    </citation>
    <scope>NUCLEOTIDE SEQUENCE [LARGE SCALE GENOMIC DNA]</scope>
    <source>
        <strain evidence="1 2">CDC 2741</strain>
    </source>
</reference>
<name>A0A0C1TV18_9CLOT</name>
<dbReference type="EMBL" id="AYSO01000020">
    <property type="protein sequence ID" value="KIE44579.1"/>
    <property type="molecule type" value="Genomic_DNA"/>
</dbReference>
<evidence type="ECO:0000313" key="1">
    <source>
        <dbReference type="EMBL" id="KIE44579.1"/>
    </source>
</evidence>
<dbReference type="RefSeq" id="WP_039637172.1">
    <property type="nucleotide sequence ID" value="NZ_AYSO01000020.1"/>
</dbReference>
<dbReference type="OrthoDB" id="5456548at2"/>
<gene>
    <name evidence="1" type="ORF">U732_986</name>
</gene>
<accession>A0A0C1TV18</accession>